<evidence type="ECO:0000313" key="2">
    <source>
        <dbReference type="Proteomes" id="UP000256964"/>
    </source>
</evidence>
<organism evidence="1 2">
    <name type="scientific">Lentinus brumalis</name>
    <dbReference type="NCBI Taxonomy" id="2498619"/>
    <lineage>
        <taxon>Eukaryota</taxon>
        <taxon>Fungi</taxon>
        <taxon>Dikarya</taxon>
        <taxon>Basidiomycota</taxon>
        <taxon>Agaricomycotina</taxon>
        <taxon>Agaricomycetes</taxon>
        <taxon>Polyporales</taxon>
        <taxon>Polyporaceae</taxon>
        <taxon>Lentinus</taxon>
    </lineage>
</organism>
<dbReference type="Proteomes" id="UP000256964">
    <property type="component" value="Unassembled WGS sequence"/>
</dbReference>
<protein>
    <submittedName>
        <fullName evidence="1">Uncharacterized protein</fullName>
    </submittedName>
</protein>
<evidence type="ECO:0000313" key="1">
    <source>
        <dbReference type="EMBL" id="RDX48046.1"/>
    </source>
</evidence>
<dbReference type="AlphaFoldDB" id="A0A371D679"/>
<dbReference type="EMBL" id="KZ857414">
    <property type="protein sequence ID" value="RDX48046.1"/>
    <property type="molecule type" value="Genomic_DNA"/>
</dbReference>
<keyword evidence="2" id="KW-1185">Reference proteome</keyword>
<sequence>MFWSCKDVCLGAWAFLKSEGVHVRCADEETCSPRTHRWCYEQQKLLMTEDEKTSKSTAAKIRFQACSASGGGGGRVRVIALLSLWGGV</sequence>
<proteinExistence type="predicted"/>
<accession>A0A371D679</accession>
<reference evidence="1 2" key="1">
    <citation type="journal article" date="2018" name="Biotechnol. Biofuels">
        <title>Integrative visual omics of the white-rot fungus Polyporus brumalis exposes the biotechnological potential of its oxidative enzymes for delignifying raw plant biomass.</title>
        <authorList>
            <person name="Miyauchi S."/>
            <person name="Rancon A."/>
            <person name="Drula E."/>
            <person name="Hage H."/>
            <person name="Chaduli D."/>
            <person name="Favel A."/>
            <person name="Grisel S."/>
            <person name="Henrissat B."/>
            <person name="Herpoel-Gimbert I."/>
            <person name="Ruiz-Duenas F.J."/>
            <person name="Chevret D."/>
            <person name="Hainaut M."/>
            <person name="Lin J."/>
            <person name="Wang M."/>
            <person name="Pangilinan J."/>
            <person name="Lipzen A."/>
            <person name="Lesage-Meessen L."/>
            <person name="Navarro D."/>
            <person name="Riley R."/>
            <person name="Grigoriev I.V."/>
            <person name="Zhou S."/>
            <person name="Raouche S."/>
            <person name="Rosso M.N."/>
        </authorList>
    </citation>
    <scope>NUCLEOTIDE SEQUENCE [LARGE SCALE GENOMIC DNA]</scope>
    <source>
        <strain evidence="1 2">BRFM 1820</strain>
    </source>
</reference>
<gene>
    <name evidence="1" type="ORF">OH76DRAFT_695293</name>
</gene>
<name>A0A371D679_9APHY</name>